<evidence type="ECO:0000313" key="1">
    <source>
        <dbReference type="EMBL" id="JAH88376.1"/>
    </source>
</evidence>
<protein>
    <submittedName>
        <fullName evidence="1">Uncharacterized protein</fullName>
    </submittedName>
</protein>
<accession>A0A0E9WDK6</accession>
<dbReference type="EMBL" id="GBXM01020201">
    <property type="protein sequence ID" value="JAH88376.1"/>
    <property type="molecule type" value="Transcribed_RNA"/>
</dbReference>
<reference evidence="1" key="2">
    <citation type="journal article" date="2015" name="Fish Shellfish Immunol.">
        <title>Early steps in the European eel (Anguilla anguilla)-Vibrio vulnificus interaction in the gills: Role of the RtxA13 toxin.</title>
        <authorList>
            <person name="Callol A."/>
            <person name="Pajuelo D."/>
            <person name="Ebbesson L."/>
            <person name="Teles M."/>
            <person name="MacKenzie S."/>
            <person name="Amaro C."/>
        </authorList>
    </citation>
    <scope>NUCLEOTIDE SEQUENCE</scope>
</reference>
<sequence length="66" mass="7091">MTTGVISISIPATASCFSSHPLQCQVDLLLGLLVIIEVEGSHNIIRSSFSIFSVHVRECETVCVCV</sequence>
<organism evidence="1">
    <name type="scientific">Anguilla anguilla</name>
    <name type="common">European freshwater eel</name>
    <name type="synonym">Muraena anguilla</name>
    <dbReference type="NCBI Taxonomy" id="7936"/>
    <lineage>
        <taxon>Eukaryota</taxon>
        <taxon>Metazoa</taxon>
        <taxon>Chordata</taxon>
        <taxon>Craniata</taxon>
        <taxon>Vertebrata</taxon>
        <taxon>Euteleostomi</taxon>
        <taxon>Actinopterygii</taxon>
        <taxon>Neopterygii</taxon>
        <taxon>Teleostei</taxon>
        <taxon>Anguilliformes</taxon>
        <taxon>Anguillidae</taxon>
        <taxon>Anguilla</taxon>
    </lineage>
</organism>
<proteinExistence type="predicted"/>
<name>A0A0E9WDK6_ANGAN</name>
<dbReference type="AlphaFoldDB" id="A0A0E9WDK6"/>
<reference evidence="1" key="1">
    <citation type="submission" date="2014-11" db="EMBL/GenBank/DDBJ databases">
        <authorList>
            <person name="Amaro Gonzalez C."/>
        </authorList>
    </citation>
    <scope>NUCLEOTIDE SEQUENCE</scope>
</reference>